<sequence>MAGKTIQQAVAEVQRAVAVPKAKFNEFGGFSYRSYEDIVAALKEPCAEAGVAFAMSDDVVQVGERHYVRATVRVWLVDGDGEMEFSALAREAEHKKGSDDAQVTGMASSYARKYALCGAFAIDGQSDPDGMRPAAEPTPEPPTHGPFTAHCKSCGTRYQFDGRAQFEAFAATAACCPAPAWEVEA</sequence>
<evidence type="ECO:0000256" key="1">
    <source>
        <dbReference type="SAM" id="MobiDB-lite"/>
    </source>
</evidence>
<dbReference type="RefSeq" id="WP_161160515.1">
    <property type="nucleotide sequence ID" value="NZ_WWSR01000009.1"/>
</dbReference>
<name>A0A6N9JJK9_9ACTN</name>
<dbReference type="InterPro" id="IPR007499">
    <property type="entry name" value="ERF_bacteria_virus"/>
</dbReference>
<dbReference type="AlphaFoldDB" id="A0A6N9JJK9"/>
<dbReference type="Pfam" id="PF04404">
    <property type="entry name" value="ERF"/>
    <property type="match status" value="1"/>
</dbReference>
<dbReference type="EMBL" id="WWSR01000009">
    <property type="protein sequence ID" value="MZJ39563.1"/>
    <property type="molecule type" value="Genomic_DNA"/>
</dbReference>
<dbReference type="Proteomes" id="UP000469380">
    <property type="component" value="Unassembled WGS sequence"/>
</dbReference>
<organism evidence="2 3">
    <name type="scientific">Collinsella aerofaciens</name>
    <dbReference type="NCBI Taxonomy" id="74426"/>
    <lineage>
        <taxon>Bacteria</taxon>
        <taxon>Bacillati</taxon>
        <taxon>Actinomycetota</taxon>
        <taxon>Coriobacteriia</taxon>
        <taxon>Coriobacteriales</taxon>
        <taxon>Coriobacteriaceae</taxon>
        <taxon>Collinsella</taxon>
    </lineage>
</organism>
<evidence type="ECO:0000313" key="3">
    <source>
        <dbReference type="Proteomes" id="UP000469380"/>
    </source>
</evidence>
<gene>
    <name evidence="2" type="ORF">GT464_06320</name>
</gene>
<comment type="caution">
    <text evidence="2">The sequence shown here is derived from an EMBL/GenBank/DDBJ whole genome shotgun (WGS) entry which is preliminary data.</text>
</comment>
<evidence type="ECO:0000313" key="2">
    <source>
        <dbReference type="EMBL" id="MZJ39563.1"/>
    </source>
</evidence>
<reference evidence="2 3" key="1">
    <citation type="journal article" date="2019" name="Nat. Med.">
        <title>A library of human gut bacterial isolates paired with longitudinal multiomics data enables mechanistic microbiome research.</title>
        <authorList>
            <person name="Poyet M."/>
            <person name="Groussin M."/>
            <person name="Gibbons S.M."/>
            <person name="Avila-Pacheco J."/>
            <person name="Jiang X."/>
            <person name="Kearney S.M."/>
            <person name="Perrotta A.R."/>
            <person name="Berdy B."/>
            <person name="Zhao S."/>
            <person name="Lieberman T.D."/>
            <person name="Swanson P.K."/>
            <person name="Smith M."/>
            <person name="Roesemann S."/>
            <person name="Alexander J.E."/>
            <person name="Rich S.A."/>
            <person name="Livny J."/>
            <person name="Vlamakis H."/>
            <person name="Clish C."/>
            <person name="Bullock K."/>
            <person name="Deik A."/>
            <person name="Scott J."/>
            <person name="Pierce K.A."/>
            <person name="Xavier R.J."/>
            <person name="Alm E.J."/>
        </authorList>
    </citation>
    <scope>NUCLEOTIDE SEQUENCE [LARGE SCALE GENOMIC DNA]</scope>
    <source>
        <strain evidence="2 3">BIOML-A20</strain>
    </source>
</reference>
<evidence type="ECO:0008006" key="4">
    <source>
        <dbReference type="Google" id="ProtNLM"/>
    </source>
</evidence>
<accession>A0A6N9JJK9</accession>
<proteinExistence type="predicted"/>
<feature type="region of interest" description="Disordered" evidence="1">
    <location>
        <begin position="127"/>
        <end position="146"/>
    </location>
</feature>
<protein>
    <recommendedName>
        <fullName evidence="4">Recombinase</fullName>
    </recommendedName>
</protein>